<dbReference type="GO" id="GO:0015254">
    <property type="term" value="F:glycerol channel activity"/>
    <property type="evidence" value="ECO:0007669"/>
    <property type="project" value="TreeGrafter"/>
</dbReference>
<evidence type="ECO:0008006" key="11">
    <source>
        <dbReference type="Google" id="ProtNLM"/>
    </source>
</evidence>
<keyword evidence="10" id="KW-1185">Reference proteome</keyword>
<evidence type="ECO:0000256" key="3">
    <source>
        <dbReference type="ARBA" id="ARBA00022448"/>
    </source>
</evidence>
<name>A0A2T9YAB6_9FUNG</name>
<comment type="subcellular location">
    <subcellularLocation>
        <location evidence="1">Membrane</location>
        <topology evidence="1">Multi-pass membrane protein</topology>
    </subcellularLocation>
</comment>
<evidence type="ECO:0000313" key="10">
    <source>
        <dbReference type="Proteomes" id="UP000245699"/>
    </source>
</evidence>
<feature type="transmembrane region" description="Helical" evidence="8">
    <location>
        <begin position="39"/>
        <end position="58"/>
    </location>
</feature>
<evidence type="ECO:0000256" key="4">
    <source>
        <dbReference type="ARBA" id="ARBA00022692"/>
    </source>
</evidence>
<keyword evidence="6 8" id="KW-0472">Membrane</keyword>
<feature type="transmembrane region" description="Helical" evidence="8">
    <location>
        <begin position="256"/>
        <end position="278"/>
    </location>
</feature>
<feature type="transmembrane region" description="Helical" evidence="8">
    <location>
        <begin position="206"/>
        <end position="224"/>
    </location>
</feature>
<organism evidence="9 10">
    <name type="scientific">Furculomyces boomerangus</name>
    <dbReference type="NCBI Taxonomy" id="61424"/>
    <lineage>
        <taxon>Eukaryota</taxon>
        <taxon>Fungi</taxon>
        <taxon>Fungi incertae sedis</taxon>
        <taxon>Zoopagomycota</taxon>
        <taxon>Kickxellomycotina</taxon>
        <taxon>Harpellomycetes</taxon>
        <taxon>Harpellales</taxon>
        <taxon>Harpellaceae</taxon>
        <taxon>Furculomyces</taxon>
    </lineage>
</organism>
<keyword evidence="3 7" id="KW-0813">Transport</keyword>
<feature type="transmembrane region" description="Helical" evidence="8">
    <location>
        <begin position="119"/>
        <end position="138"/>
    </location>
</feature>
<keyword evidence="4 7" id="KW-0812">Transmembrane</keyword>
<feature type="transmembrane region" description="Helical" evidence="8">
    <location>
        <begin position="176"/>
        <end position="194"/>
    </location>
</feature>
<dbReference type="InterPro" id="IPR050363">
    <property type="entry name" value="MIP/Aquaporin"/>
</dbReference>
<dbReference type="EMBL" id="MBFT01000563">
    <property type="protein sequence ID" value="PVU89254.1"/>
    <property type="molecule type" value="Genomic_DNA"/>
</dbReference>
<dbReference type="Proteomes" id="UP000245699">
    <property type="component" value="Unassembled WGS sequence"/>
</dbReference>
<dbReference type="InterPro" id="IPR000425">
    <property type="entry name" value="MIP"/>
</dbReference>
<dbReference type="PANTHER" id="PTHR43829">
    <property type="entry name" value="AQUAPORIN OR AQUAGLYCEROPORIN RELATED"/>
    <property type="match status" value="1"/>
</dbReference>
<dbReference type="GO" id="GO:0015250">
    <property type="term" value="F:water channel activity"/>
    <property type="evidence" value="ECO:0007669"/>
    <property type="project" value="TreeGrafter"/>
</dbReference>
<comment type="similarity">
    <text evidence="2 7">Belongs to the MIP/aquaporin (TC 1.A.8) family.</text>
</comment>
<dbReference type="STRING" id="61424.A0A2T9YAB6"/>
<comment type="caution">
    <text evidence="9">The sequence shown here is derived from an EMBL/GenBank/DDBJ whole genome shotgun (WGS) entry which is preliminary data.</text>
</comment>
<dbReference type="CDD" id="cd00333">
    <property type="entry name" value="MIP"/>
    <property type="match status" value="1"/>
</dbReference>
<feature type="transmembrane region" description="Helical" evidence="8">
    <location>
        <begin position="70"/>
        <end position="88"/>
    </location>
</feature>
<dbReference type="Pfam" id="PF00230">
    <property type="entry name" value="MIP"/>
    <property type="match status" value="1"/>
</dbReference>
<evidence type="ECO:0000256" key="2">
    <source>
        <dbReference type="ARBA" id="ARBA00006175"/>
    </source>
</evidence>
<protein>
    <recommendedName>
        <fullName evidence="11">Aquaporin</fullName>
    </recommendedName>
</protein>
<evidence type="ECO:0000313" key="9">
    <source>
        <dbReference type="EMBL" id="PVU89254.1"/>
    </source>
</evidence>
<dbReference type="PRINTS" id="PR00783">
    <property type="entry name" value="MINTRINSICP"/>
</dbReference>
<dbReference type="PANTHER" id="PTHR43829:SF9">
    <property type="entry name" value="AQUAPORIN-9"/>
    <property type="match status" value="1"/>
</dbReference>
<evidence type="ECO:0000256" key="1">
    <source>
        <dbReference type="ARBA" id="ARBA00004141"/>
    </source>
</evidence>
<keyword evidence="5 8" id="KW-1133">Transmembrane helix</keyword>
<proteinExistence type="inferred from homology"/>
<gene>
    <name evidence="9" type="ORF">BB559_005166</name>
</gene>
<dbReference type="SUPFAM" id="SSF81338">
    <property type="entry name" value="Aquaporin-like"/>
    <property type="match status" value="1"/>
</dbReference>
<evidence type="ECO:0000256" key="5">
    <source>
        <dbReference type="ARBA" id="ARBA00022989"/>
    </source>
</evidence>
<evidence type="ECO:0000256" key="6">
    <source>
        <dbReference type="ARBA" id="ARBA00023136"/>
    </source>
</evidence>
<dbReference type="Gene3D" id="1.20.1080.10">
    <property type="entry name" value="Glycerol uptake facilitator protein"/>
    <property type="match status" value="1"/>
</dbReference>
<dbReference type="OrthoDB" id="3222at2759"/>
<dbReference type="InterPro" id="IPR023271">
    <property type="entry name" value="Aquaporin-like"/>
</dbReference>
<dbReference type="GO" id="GO:0005886">
    <property type="term" value="C:plasma membrane"/>
    <property type="evidence" value="ECO:0007669"/>
    <property type="project" value="TreeGrafter"/>
</dbReference>
<evidence type="ECO:0000256" key="7">
    <source>
        <dbReference type="RuleBase" id="RU000477"/>
    </source>
</evidence>
<reference evidence="9 10" key="1">
    <citation type="journal article" date="2018" name="MBio">
        <title>Comparative Genomics Reveals the Core Gene Toolbox for the Fungus-Insect Symbiosis.</title>
        <authorList>
            <person name="Wang Y."/>
            <person name="Stata M."/>
            <person name="Wang W."/>
            <person name="Stajich J.E."/>
            <person name="White M.M."/>
            <person name="Moncalvo J.M."/>
        </authorList>
    </citation>
    <scope>NUCLEOTIDE SEQUENCE [LARGE SCALE GENOMIC DNA]</scope>
    <source>
        <strain evidence="9 10">AUS-77-4</strain>
    </source>
</reference>
<dbReference type="NCBIfam" id="TIGR00861">
    <property type="entry name" value="MIP"/>
    <property type="match status" value="1"/>
</dbReference>
<evidence type="ECO:0000256" key="8">
    <source>
        <dbReference type="SAM" id="Phobius"/>
    </source>
</evidence>
<dbReference type="AlphaFoldDB" id="A0A2T9YAB6"/>
<accession>A0A2T9YAB6</accession>
<sequence length="284" mass="31498">MSHAKVDISYEKDVQIEDAQTEKIRMFPMFQFRYNMRCYLAEYFGCTVMLIFGSSIIANITFNAELGSEYWLLIAFGWCFAVTMALYVSMGNSGGHLNSAVTISAAVFGRFPWKMVPGYLLAQFLGCITGSAITYGVWKSRFDAFDGGKRQTTGEFATASIFATYPMPTNSTVQNFFTEMLCGTLLLFVLQGIFDHRMMPAKGFEQIAVGFLIFIISVCFGKTSGSSMNPARDFGPRVFTAMAGWGSEPFTAANHYFWVPIVAPICGGILGTGLYEFFIIPNLD</sequence>